<dbReference type="InterPro" id="IPR016181">
    <property type="entry name" value="Acyl_CoA_acyltransferase"/>
</dbReference>
<organism evidence="3 4">
    <name type="scientific">Brachybacterium avium</name>
    <dbReference type="NCBI Taxonomy" id="2017485"/>
    <lineage>
        <taxon>Bacteria</taxon>
        <taxon>Bacillati</taxon>
        <taxon>Actinomycetota</taxon>
        <taxon>Actinomycetes</taxon>
        <taxon>Micrococcales</taxon>
        <taxon>Dermabacteraceae</taxon>
        <taxon>Brachybacterium</taxon>
    </lineage>
</organism>
<dbReference type="CDD" id="cd04301">
    <property type="entry name" value="NAT_SF"/>
    <property type="match status" value="1"/>
</dbReference>
<dbReference type="SUPFAM" id="SSF55729">
    <property type="entry name" value="Acyl-CoA N-acyltransferases (Nat)"/>
    <property type="match status" value="1"/>
</dbReference>
<protein>
    <recommendedName>
        <fullName evidence="2">N-acetyltransferase domain-containing protein</fullName>
    </recommendedName>
</protein>
<dbReference type="RefSeq" id="WP_089064041.1">
    <property type="nucleotide sequence ID" value="NZ_CP022316.1"/>
</dbReference>
<evidence type="ECO:0000259" key="2">
    <source>
        <dbReference type="PROSITE" id="PS51186"/>
    </source>
</evidence>
<name>A0A220UAM9_9MICO</name>
<reference evidence="4" key="1">
    <citation type="submission" date="2017-07" db="EMBL/GenBank/DDBJ databases">
        <title>Brachybacterium sp. VR2415.</title>
        <authorList>
            <person name="Tak E.J."/>
            <person name="Bae J.-W."/>
        </authorList>
    </citation>
    <scope>NUCLEOTIDE SEQUENCE [LARGE SCALE GENOMIC DNA]</scope>
    <source>
        <strain evidence="4">VR2415</strain>
    </source>
</reference>
<gene>
    <name evidence="3" type="ORF">CFK39_01860</name>
</gene>
<dbReference type="KEGG" id="brv:CFK39_01860"/>
<evidence type="ECO:0000256" key="1">
    <source>
        <dbReference type="ARBA" id="ARBA00022679"/>
    </source>
</evidence>
<evidence type="ECO:0000313" key="4">
    <source>
        <dbReference type="Proteomes" id="UP000198398"/>
    </source>
</evidence>
<keyword evidence="4" id="KW-1185">Reference proteome</keyword>
<dbReference type="AlphaFoldDB" id="A0A220UAM9"/>
<keyword evidence="1" id="KW-0808">Transferase</keyword>
<dbReference type="GO" id="GO:0008080">
    <property type="term" value="F:N-acetyltransferase activity"/>
    <property type="evidence" value="ECO:0007669"/>
    <property type="project" value="InterPro"/>
</dbReference>
<dbReference type="PANTHER" id="PTHR13947">
    <property type="entry name" value="GNAT FAMILY N-ACETYLTRANSFERASE"/>
    <property type="match status" value="1"/>
</dbReference>
<dbReference type="Pfam" id="PF24553">
    <property type="entry name" value="Rv0428c_C"/>
    <property type="match status" value="1"/>
</dbReference>
<dbReference type="Proteomes" id="UP000198398">
    <property type="component" value="Chromosome"/>
</dbReference>
<dbReference type="PANTHER" id="PTHR13947:SF37">
    <property type="entry name" value="LD18367P"/>
    <property type="match status" value="1"/>
</dbReference>
<feature type="domain" description="N-acetyltransferase" evidence="2">
    <location>
        <begin position="132"/>
        <end position="271"/>
    </location>
</feature>
<dbReference type="Gene3D" id="3.40.630.30">
    <property type="match status" value="1"/>
</dbReference>
<sequence length="271" mass="29076">MNRRTRRPSPSLRPLTGTRLVEALIAGWQPLQRLDTEGFALLRSRGITRRAHSIIALEPPAAPAELAAALARVESLVAMAGESPTHRIIDGVTPLALQSLLAERGDEAIGASEILELPLTGTLPRPHPSAEISTGALDEDWFEAAWRLAPREGTEARETMHDILAGSPAIQVRLPAGEETAAVGRAALVTRGKETLVVLNMIAVDPTQRRRGLGRALSTTLLALAAVQGAHRALLEVEVENTPARTLYRSLGFRRIGGYHYRVHAAPGSPA</sequence>
<proteinExistence type="predicted"/>
<dbReference type="OrthoDB" id="9775595at2"/>
<accession>A0A220UAM9</accession>
<dbReference type="EMBL" id="CP022316">
    <property type="protein sequence ID" value="ASK64793.1"/>
    <property type="molecule type" value="Genomic_DNA"/>
</dbReference>
<dbReference type="InterPro" id="IPR056935">
    <property type="entry name" value="Rv0428c-like_C"/>
</dbReference>
<dbReference type="InterPro" id="IPR000182">
    <property type="entry name" value="GNAT_dom"/>
</dbReference>
<dbReference type="InterPro" id="IPR050769">
    <property type="entry name" value="NAT_camello-type"/>
</dbReference>
<dbReference type="PROSITE" id="PS51186">
    <property type="entry name" value="GNAT"/>
    <property type="match status" value="1"/>
</dbReference>
<evidence type="ECO:0000313" key="3">
    <source>
        <dbReference type="EMBL" id="ASK64793.1"/>
    </source>
</evidence>